<gene>
    <name evidence="9" type="ORF">BSAL_19540</name>
</gene>
<dbReference type="PANTHER" id="PTHR43302:SF5">
    <property type="entry name" value="TRANSPORTER ARSB-RELATED"/>
    <property type="match status" value="1"/>
</dbReference>
<proteinExistence type="predicted"/>
<sequence>MMRIEEAIVLTTAMFVCFCVIFPFHFRLSCCRGQFSQLRLSLNFATASVLGVLLLHFIDIVSLQEMASSLWAVGHVQPLAVLVIFFTLAYSSISLDVTGFSRYVALKVLGADDDSQSNGAGPTVSATTQEPSRRLLIEVYLLSGVIALIASNDVVILTLTPVLLHFCDAQHIVPHKVVFIEYVAANTWSAFLLIGNPRTVRRRSQKSTVSKWKTMSMAKLPMSFQLLLLMLLLLQNMALMNPIRSLRFHLARQEDLHDVCQGSFIIPVQESPSNDPPITLADAAGARINGLILGTGVVFLILCGYTPIPMFAVTSITCCVMLACDAFRVRTDDKGSNYVIDEQHLLLRKAGFVTWWKASRVCQVCERMPWAVAPFAASMFILVDALSMQGVTTACSSVLVSVFSSLGSLPATLVTMIVVVVAMNALNNQPATILLSVILLEASTESNDAHHSTTLSTEMSTAAFIALSLGSNIAAVFTPKGAVE</sequence>
<feature type="transmembrane region" description="Helical" evidence="7">
    <location>
        <begin position="38"/>
        <end position="58"/>
    </location>
</feature>
<feature type="transmembrane region" description="Helical" evidence="7">
    <location>
        <begin position="139"/>
        <end position="159"/>
    </location>
</feature>
<evidence type="ECO:0000256" key="3">
    <source>
        <dbReference type="ARBA" id="ARBA00022475"/>
    </source>
</evidence>
<evidence type="ECO:0000256" key="6">
    <source>
        <dbReference type="ARBA" id="ARBA00023136"/>
    </source>
</evidence>
<evidence type="ECO:0000259" key="8">
    <source>
        <dbReference type="Pfam" id="PF03600"/>
    </source>
</evidence>
<evidence type="ECO:0000256" key="1">
    <source>
        <dbReference type="ARBA" id="ARBA00004651"/>
    </source>
</evidence>
<feature type="transmembrane region" description="Helical" evidence="7">
    <location>
        <begin position="70"/>
        <end position="93"/>
    </location>
</feature>
<dbReference type="EMBL" id="CYKH01001710">
    <property type="protein sequence ID" value="CUG89143.1"/>
    <property type="molecule type" value="Genomic_DNA"/>
</dbReference>
<evidence type="ECO:0000256" key="2">
    <source>
        <dbReference type="ARBA" id="ARBA00022448"/>
    </source>
</evidence>
<feature type="transmembrane region" description="Helical" evidence="7">
    <location>
        <begin position="179"/>
        <end position="196"/>
    </location>
</feature>
<dbReference type="AlphaFoldDB" id="A0A0S4JGA5"/>
<evidence type="ECO:0000256" key="4">
    <source>
        <dbReference type="ARBA" id="ARBA00022692"/>
    </source>
</evidence>
<keyword evidence="5 7" id="KW-1133">Transmembrane helix</keyword>
<keyword evidence="4 7" id="KW-0812">Transmembrane</keyword>
<protein>
    <submittedName>
        <fullName evidence="9">Citrate transporter, putative</fullName>
    </submittedName>
</protein>
<feature type="transmembrane region" description="Helical" evidence="7">
    <location>
        <begin position="217"/>
        <end position="238"/>
    </location>
</feature>
<feature type="domain" description="Citrate transporter-like" evidence="8">
    <location>
        <begin position="43"/>
        <end position="444"/>
    </location>
</feature>
<comment type="subcellular location">
    <subcellularLocation>
        <location evidence="1">Cell membrane</location>
        <topology evidence="1">Multi-pass membrane protein</topology>
    </subcellularLocation>
</comment>
<keyword evidence="3" id="KW-1003">Cell membrane</keyword>
<dbReference type="GO" id="GO:0055085">
    <property type="term" value="P:transmembrane transport"/>
    <property type="evidence" value="ECO:0007669"/>
    <property type="project" value="InterPro"/>
</dbReference>
<dbReference type="Proteomes" id="UP000051952">
    <property type="component" value="Unassembled WGS sequence"/>
</dbReference>
<keyword evidence="2" id="KW-0813">Transport</keyword>
<name>A0A0S4JGA5_BODSA</name>
<keyword evidence="6 7" id="KW-0472">Membrane</keyword>
<evidence type="ECO:0000313" key="10">
    <source>
        <dbReference type="Proteomes" id="UP000051952"/>
    </source>
</evidence>
<evidence type="ECO:0000256" key="7">
    <source>
        <dbReference type="SAM" id="Phobius"/>
    </source>
</evidence>
<dbReference type="OrthoDB" id="442352at2759"/>
<reference evidence="10" key="1">
    <citation type="submission" date="2015-09" db="EMBL/GenBank/DDBJ databases">
        <authorList>
            <consortium name="Pathogen Informatics"/>
        </authorList>
    </citation>
    <scope>NUCLEOTIDE SEQUENCE [LARGE SCALE GENOMIC DNA]</scope>
    <source>
        <strain evidence="10">Lake Konstanz</strain>
    </source>
</reference>
<evidence type="ECO:0000313" key="9">
    <source>
        <dbReference type="EMBL" id="CUG89143.1"/>
    </source>
</evidence>
<dbReference type="GO" id="GO:0005886">
    <property type="term" value="C:plasma membrane"/>
    <property type="evidence" value="ECO:0007669"/>
    <property type="project" value="UniProtKB-SubCell"/>
</dbReference>
<dbReference type="Pfam" id="PF03600">
    <property type="entry name" value="CitMHS"/>
    <property type="match status" value="1"/>
</dbReference>
<organism evidence="9 10">
    <name type="scientific">Bodo saltans</name>
    <name type="common">Flagellated protozoan</name>
    <dbReference type="NCBI Taxonomy" id="75058"/>
    <lineage>
        <taxon>Eukaryota</taxon>
        <taxon>Discoba</taxon>
        <taxon>Euglenozoa</taxon>
        <taxon>Kinetoplastea</taxon>
        <taxon>Metakinetoplastina</taxon>
        <taxon>Eubodonida</taxon>
        <taxon>Bodonidae</taxon>
        <taxon>Bodo</taxon>
    </lineage>
</organism>
<dbReference type="InterPro" id="IPR004680">
    <property type="entry name" value="Cit_transptr-like_dom"/>
</dbReference>
<accession>A0A0S4JGA5</accession>
<feature type="transmembrane region" description="Helical" evidence="7">
    <location>
        <begin position="297"/>
        <end position="324"/>
    </location>
</feature>
<feature type="transmembrane region" description="Helical" evidence="7">
    <location>
        <begin position="6"/>
        <end position="26"/>
    </location>
</feature>
<keyword evidence="10" id="KW-1185">Reference proteome</keyword>
<dbReference type="PANTHER" id="PTHR43302">
    <property type="entry name" value="TRANSPORTER ARSB-RELATED"/>
    <property type="match status" value="1"/>
</dbReference>
<evidence type="ECO:0000256" key="5">
    <source>
        <dbReference type="ARBA" id="ARBA00022989"/>
    </source>
</evidence>
<feature type="transmembrane region" description="Helical" evidence="7">
    <location>
        <begin position="408"/>
        <end position="426"/>
    </location>
</feature>
<feature type="transmembrane region" description="Helical" evidence="7">
    <location>
        <begin position="370"/>
        <end position="388"/>
    </location>
</feature>